<dbReference type="InterPro" id="IPR001715">
    <property type="entry name" value="CH_dom"/>
</dbReference>
<dbReference type="Gene3D" id="1.10.418.10">
    <property type="entry name" value="Calponin-like domain"/>
    <property type="match status" value="1"/>
</dbReference>
<dbReference type="Proteomes" id="UP000075243">
    <property type="component" value="Chromosome 11"/>
</dbReference>
<dbReference type="GO" id="GO:0051015">
    <property type="term" value="F:actin filament binding"/>
    <property type="evidence" value="ECO:0007669"/>
    <property type="project" value="TreeGrafter"/>
</dbReference>
<dbReference type="GO" id="GO:0051764">
    <property type="term" value="P:actin crosslink formation"/>
    <property type="evidence" value="ECO:0007669"/>
    <property type="project" value="TreeGrafter"/>
</dbReference>
<dbReference type="AlphaFoldDB" id="A0A151SU48"/>
<dbReference type="OMA" id="SKHMELR"/>
<dbReference type="Gramene" id="C.cajan_04503.t">
    <property type="protein sequence ID" value="C.cajan_04503.t"/>
    <property type="gene ID" value="C.cajan_04503"/>
</dbReference>
<accession>A0A151SU48</accession>
<dbReference type="PANTHER" id="PTHR46756">
    <property type="entry name" value="TRANSGELIN"/>
    <property type="match status" value="1"/>
</dbReference>
<dbReference type="GO" id="GO:0005884">
    <property type="term" value="C:actin filament"/>
    <property type="evidence" value="ECO:0007669"/>
    <property type="project" value="TreeGrafter"/>
</dbReference>
<keyword evidence="3" id="KW-1185">Reference proteome</keyword>
<evidence type="ECO:0000313" key="2">
    <source>
        <dbReference type="EMBL" id="KYP58315.1"/>
    </source>
</evidence>
<protein>
    <recommendedName>
        <fullName evidence="1">Calponin-homology (CH) domain-containing protein</fullName>
    </recommendedName>
</protein>
<proteinExistence type="predicted"/>
<feature type="domain" description="Calponin-homology (CH)" evidence="1">
    <location>
        <begin position="36"/>
        <end position="157"/>
    </location>
</feature>
<dbReference type="PANTHER" id="PTHR46756:SF18">
    <property type="entry name" value="GAS2-LIKE PROTEIN PICKLED EGGS"/>
    <property type="match status" value="1"/>
</dbReference>
<reference evidence="2 3" key="1">
    <citation type="journal article" date="2012" name="Nat. Biotechnol.">
        <title>Draft genome sequence of pigeonpea (Cajanus cajan), an orphan legume crop of resource-poor farmers.</title>
        <authorList>
            <person name="Varshney R.K."/>
            <person name="Chen W."/>
            <person name="Li Y."/>
            <person name="Bharti A.K."/>
            <person name="Saxena R.K."/>
            <person name="Schlueter J.A."/>
            <person name="Donoghue M.T."/>
            <person name="Azam S."/>
            <person name="Fan G."/>
            <person name="Whaley A.M."/>
            <person name="Farmer A.D."/>
            <person name="Sheridan J."/>
            <person name="Iwata A."/>
            <person name="Tuteja R."/>
            <person name="Penmetsa R.V."/>
            <person name="Wu W."/>
            <person name="Upadhyaya H.D."/>
            <person name="Yang S.P."/>
            <person name="Shah T."/>
            <person name="Saxena K.B."/>
            <person name="Michael T."/>
            <person name="McCombie W.R."/>
            <person name="Yang B."/>
            <person name="Zhang G."/>
            <person name="Yang H."/>
            <person name="Wang J."/>
            <person name="Spillane C."/>
            <person name="Cook D.R."/>
            <person name="May G.D."/>
            <person name="Xu X."/>
            <person name="Jackson S.A."/>
        </authorList>
    </citation>
    <scope>NUCLEOTIDE SEQUENCE [LARGE SCALE GENOMIC DNA]</scope>
    <source>
        <strain evidence="3">cv. Asha</strain>
    </source>
</reference>
<evidence type="ECO:0000313" key="3">
    <source>
        <dbReference type="Proteomes" id="UP000075243"/>
    </source>
</evidence>
<dbReference type="EMBL" id="CM003613">
    <property type="protein sequence ID" value="KYP58315.1"/>
    <property type="molecule type" value="Genomic_DNA"/>
</dbReference>
<dbReference type="CDD" id="cd00014">
    <property type="entry name" value="CH_SF"/>
    <property type="match status" value="1"/>
</dbReference>
<name>A0A151SU48_CAJCA</name>
<organism evidence="2 3">
    <name type="scientific">Cajanus cajan</name>
    <name type="common">Pigeon pea</name>
    <name type="synonym">Cajanus indicus</name>
    <dbReference type="NCBI Taxonomy" id="3821"/>
    <lineage>
        <taxon>Eukaryota</taxon>
        <taxon>Viridiplantae</taxon>
        <taxon>Streptophyta</taxon>
        <taxon>Embryophyta</taxon>
        <taxon>Tracheophyta</taxon>
        <taxon>Spermatophyta</taxon>
        <taxon>Magnoliopsida</taxon>
        <taxon>eudicotyledons</taxon>
        <taxon>Gunneridae</taxon>
        <taxon>Pentapetalae</taxon>
        <taxon>rosids</taxon>
        <taxon>fabids</taxon>
        <taxon>Fabales</taxon>
        <taxon>Fabaceae</taxon>
        <taxon>Papilionoideae</taxon>
        <taxon>50 kb inversion clade</taxon>
        <taxon>NPAAA clade</taxon>
        <taxon>indigoferoid/millettioid clade</taxon>
        <taxon>Phaseoleae</taxon>
        <taxon>Cajanus</taxon>
    </lineage>
</organism>
<dbReference type="PROSITE" id="PS50021">
    <property type="entry name" value="CH"/>
    <property type="match status" value="1"/>
</dbReference>
<gene>
    <name evidence="2" type="ORF">KK1_004615</name>
</gene>
<dbReference type="InterPro" id="IPR036872">
    <property type="entry name" value="CH_dom_sf"/>
</dbReference>
<evidence type="ECO:0000259" key="1">
    <source>
        <dbReference type="PROSITE" id="PS50021"/>
    </source>
</evidence>
<dbReference type="STRING" id="3821.A0A151SU48"/>
<dbReference type="SUPFAM" id="SSF47576">
    <property type="entry name" value="Calponin-homology domain, CH-domain"/>
    <property type="match status" value="1"/>
</dbReference>
<sequence>MVCEESSSQTAPSSELFKIASSSSSAESNFRELDDAFLQNQTRIWLGEVLQIRLDEQLIISELLADGELLFQVSKVVWKLLLSKHMELRHTKAYKIQPFASKNIARYRPYSNVDSFLKICKILGLTGVDLFSPSDVVERRNTRKVCMCIRSFSKKSRSMNINVPDFDIVTRMVAMPKDLVGCRRRSIELSHSILADSSCSYYLQKLARRKSRQVCP</sequence>
<dbReference type="GO" id="GO:0008093">
    <property type="term" value="F:cytoskeletal anchor activity"/>
    <property type="evidence" value="ECO:0007669"/>
    <property type="project" value="TreeGrafter"/>
</dbReference>